<evidence type="ECO:0000256" key="5">
    <source>
        <dbReference type="PROSITE-ProRule" id="PRU00335"/>
    </source>
</evidence>
<dbReference type="InterPro" id="IPR036271">
    <property type="entry name" value="Tet_transcr_reg_TetR-rel_C_sf"/>
</dbReference>
<evidence type="ECO:0000256" key="4">
    <source>
        <dbReference type="ARBA" id="ARBA00023163"/>
    </source>
</evidence>
<keyword evidence="1" id="KW-0678">Repressor</keyword>
<sequence>MAKDPRNTAPAAARRRRRGSLSRPKVVAAALELAREEGLAAVSMPRLAQELECGVMSLYGHVESKEHLLELLAAAVLEDFPLERADDTPWQPALERFSASLRRRMLENGALAELLITRRMWSAGLAEVFEWLLGRMTEGGWPLREAVRAYHSVQTYTLGFVLYEIRRTTPEHEEEHRAWWRHTLADLPPASFPLLHAAAGFAPEGAGEEQFAWGLERLLHGLAAELADRTQPSG</sequence>
<dbReference type="Pfam" id="PF00440">
    <property type="entry name" value="TetR_N"/>
    <property type="match status" value="1"/>
</dbReference>
<reference evidence="8 9" key="1">
    <citation type="submission" date="2023-05" db="EMBL/GenBank/DDBJ databases">
        <title>Sequencing and Assembly of Streptomyces sp. NP73.</title>
        <authorList>
            <person name="Konwar A.N."/>
            <person name="Saikia K."/>
            <person name="Thakur D."/>
        </authorList>
    </citation>
    <scope>NUCLEOTIDE SEQUENCE [LARGE SCALE GENOMIC DNA]</scope>
    <source>
        <strain evidence="8 9">NP73</strain>
    </source>
</reference>
<evidence type="ECO:0000256" key="2">
    <source>
        <dbReference type="ARBA" id="ARBA00023015"/>
    </source>
</evidence>
<evidence type="ECO:0000313" key="8">
    <source>
        <dbReference type="EMBL" id="MDK9496002.1"/>
    </source>
</evidence>
<organism evidence="8 9">
    <name type="scientific">Streptomyces katrae</name>
    <dbReference type="NCBI Taxonomy" id="68223"/>
    <lineage>
        <taxon>Bacteria</taxon>
        <taxon>Bacillati</taxon>
        <taxon>Actinomycetota</taxon>
        <taxon>Actinomycetes</taxon>
        <taxon>Kitasatosporales</taxon>
        <taxon>Streptomycetaceae</taxon>
        <taxon>Streptomyces</taxon>
    </lineage>
</organism>
<dbReference type="Proteomes" id="UP001223390">
    <property type="component" value="Unassembled WGS sequence"/>
</dbReference>
<protein>
    <submittedName>
        <fullName evidence="8">TetR/AcrR family transcriptional regulator C-terminal domain-containing protein</fullName>
    </submittedName>
</protein>
<evidence type="ECO:0000256" key="3">
    <source>
        <dbReference type="ARBA" id="ARBA00023125"/>
    </source>
</evidence>
<dbReference type="Gene3D" id="1.10.357.10">
    <property type="entry name" value="Tetracycline Repressor, domain 2"/>
    <property type="match status" value="1"/>
</dbReference>
<dbReference type="RefSeq" id="WP_185910825.1">
    <property type="nucleotide sequence ID" value="NZ_JASITI010000010.1"/>
</dbReference>
<dbReference type="Pfam" id="PF02909">
    <property type="entry name" value="TetR_C_1"/>
    <property type="match status" value="1"/>
</dbReference>
<keyword evidence="4" id="KW-0804">Transcription</keyword>
<dbReference type="InterPro" id="IPR001647">
    <property type="entry name" value="HTH_TetR"/>
</dbReference>
<dbReference type="InterPro" id="IPR003012">
    <property type="entry name" value="Tet_transcr_reg_TetR"/>
</dbReference>
<comment type="caution">
    <text evidence="8">The sequence shown here is derived from an EMBL/GenBank/DDBJ whole genome shotgun (WGS) entry which is preliminary data.</text>
</comment>
<feature type="DNA-binding region" description="H-T-H motif" evidence="5">
    <location>
        <begin position="43"/>
        <end position="62"/>
    </location>
</feature>
<dbReference type="SUPFAM" id="SSF48498">
    <property type="entry name" value="Tetracyclin repressor-like, C-terminal domain"/>
    <property type="match status" value="1"/>
</dbReference>
<dbReference type="EMBL" id="JASITI010000010">
    <property type="protein sequence ID" value="MDK9496002.1"/>
    <property type="molecule type" value="Genomic_DNA"/>
</dbReference>
<feature type="domain" description="HTH tetR-type" evidence="7">
    <location>
        <begin position="20"/>
        <end position="80"/>
    </location>
</feature>
<feature type="region of interest" description="Disordered" evidence="6">
    <location>
        <begin position="1"/>
        <end position="20"/>
    </location>
</feature>
<evidence type="ECO:0000259" key="7">
    <source>
        <dbReference type="PROSITE" id="PS50977"/>
    </source>
</evidence>
<dbReference type="SUPFAM" id="SSF46689">
    <property type="entry name" value="Homeodomain-like"/>
    <property type="match status" value="1"/>
</dbReference>
<name>A0ABT7GQX3_9ACTN</name>
<evidence type="ECO:0000256" key="1">
    <source>
        <dbReference type="ARBA" id="ARBA00022491"/>
    </source>
</evidence>
<evidence type="ECO:0000256" key="6">
    <source>
        <dbReference type="SAM" id="MobiDB-lite"/>
    </source>
</evidence>
<gene>
    <name evidence="8" type="ORF">QEZ40_000339</name>
</gene>
<dbReference type="InterPro" id="IPR004111">
    <property type="entry name" value="Repressor_TetR_C"/>
</dbReference>
<keyword evidence="2" id="KW-0805">Transcription regulation</keyword>
<keyword evidence="9" id="KW-1185">Reference proteome</keyword>
<dbReference type="PANTHER" id="PTHR30055:SF151">
    <property type="entry name" value="TRANSCRIPTIONAL REGULATORY PROTEIN"/>
    <property type="match status" value="1"/>
</dbReference>
<dbReference type="InterPro" id="IPR050109">
    <property type="entry name" value="HTH-type_TetR-like_transc_reg"/>
</dbReference>
<dbReference type="PRINTS" id="PR00400">
    <property type="entry name" value="TETREPRESSOR"/>
</dbReference>
<evidence type="ECO:0000313" key="9">
    <source>
        <dbReference type="Proteomes" id="UP001223390"/>
    </source>
</evidence>
<accession>A0ABT7GQX3</accession>
<dbReference type="InterPro" id="IPR009057">
    <property type="entry name" value="Homeodomain-like_sf"/>
</dbReference>
<dbReference type="PANTHER" id="PTHR30055">
    <property type="entry name" value="HTH-TYPE TRANSCRIPTIONAL REGULATOR RUTR"/>
    <property type="match status" value="1"/>
</dbReference>
<proteinExistence type="predicted"/>
<keyword evidence="3 5" id="KW-0238">DNA-binding</keyword>
<dbReference type="PROSITE" id="PS50977">
    <property type="entry name" value="HTH_TETR_2"/>
    <property type="match status" value="1"/>
</dbReference>